<gene>
    <name evidence="2" type="ORF">LRP50_12285</name>
</gene>
<reference evidence="2" key="1">
    <citation type="submission" date="2021-12" db="EMBL/GenBank/DDBJ databases">
        <title>Enterovibrio ZSDZ35 sp. nov. and Enterovibrio ZSDZ42 sp. nov., isolated from coastal seawater in Qingdao.</title>
        <authorList>
            <person name="Zhang P."/>
        </authorList>
    </citation>
    <scope>NUCLEOTIDE SEQUENCE</scope>
    <source>
        <strain evidence="2">ZSDZ42</strain>
    </source>
</reference>
<organism evidence="2 3">
    <name type="scientific">Enterovibrio gelatinilyticus</name>
    <dbReference type="NCBI Taxonomy" id="2899819"/>
    <lineage>
        <taxon>Bacteria</taxon>
        <taxon>Pseudomonadati</taxon>
        <taxon>Pseudomonadota</taxon>
        <taxon>Gammaproteobacteria</taxon>
        <taxon>Vibrionales</taxon>
        <taxon>Vibrionaceae</taxon>
        <taxon>Enterovibrio</taxon>
    </lineage>
</organism>
<sequence length="69" mass="6968">MKNVLIIALSIFSFSAFAASGAASNNGLNGDLIQKATAAGLSSEQATKGVATGHINTGATAEQMRESVR</sequence>
<feature type="signal peptide" evidence="1">
    <location>
        <begin position="1"/>
        <end position="18"/>
    </location>
</feature>
<evidence type="ECO:0000256" key="1">
    <source>
        <dbReference type="SAM" id="SignalP"/>
    </source>
</evidence>
<proteinExistence type="predicted"/>
<dbReference type="RefSeq" id="WP_274164757.1">
    <property type="nucleotide sequence ID" value="NZ_JAJUBC010000012.1"/>
</dbReference>
<protein>
    <submittedName>
        <fullName evidence="2">Uncharacterized protein</fullName>
    </submittedName>
</protein>
<evidence type="ECO:0000313" key="2">
    <source>
        <dbReference type="EMBL" id="MDD1793913.1"/>
    </source>
</evidence>
<accession>A0ABT5R0W6</accession>
<comment type="caution">
    <text evidence="2">The sequence shown here is derived from an EMBL/GenBank/DDBJ whole genome shotgun (WGS) entry which is preliminary data.</text>
</comment>
<name>A0ABT5R0W6_9GAMM</name>
<evidence type="ECO:0000313" key="3">
    <source>
        <dbReference type="Proteomes" id="UP001149400"/>
    </source>
</evidence>
<feature type="chain" id="PRO_5045643557" evidence="1">
    <location>
        <begin position="19"/>
        <end position="69"/>
    </location>
</feature>
<keyword evidence="1" id="KW-0732">Signal</keyword>
<dbReference type="EMBL" id="JAJUBC010000012">
    <property type="protein sequence ID" value="MDD1793913.1"/>
    <property type="molecule type" value="Genomic_DNA"/>
</dbReference>
<dbReference type="Proteomes" id="UP001149400">
    <property type="component" value="Unassembled WGS sequence"/>
</dbReference>
<keyword evidence="3" id="KW-1185">Reference proteome</keyword>